<name>A0A1C2HYA2_ACITH</name>
<dbReference type="Pfam" id="PF00534">
    <property type="entry name" value="Glycos_transf_1"/>
    <property type="match status" value="1"/>
</dbReference>
<sequence>MTTGKLRIALITETYPPEINGVALTLGKAVEELRSRGHEVRVIRPRQSDESAQEGLVKAFPLFFYPQVKLGWASPGYINDCLQSWSSEVVHIATEGPLGYAALIAARKLGLPVVTSFHTNFDQYFSLYGIPALHHLARLYLRHFHNATRQTLVPSQGTLRRLHQQGFLHLQQWGRGVDTQRFNPQWRDAQIRRDLGLSDEDLLLLYVGRLAREKNLPPLIAAYRKLSRNHPRAILVLVGDGPLRSEINQYTNERIYCAGMQSGMNLARWYASADLFCFPSCSETFGNVVLEAQASALPIIAYDCPGVCEQVIHGEHGLLLPRDSDLETAMQTLYSNPAERQRLGKAGRLRAESQSWTRSFDILEATYQQQLAAR</sequence>
<keyword evidence="4" id="KW-1185">Reference proteome</keyword>
<dbReference type="GO" id="GO:0016757">
    <property type="term" value="F:glycosyltransferase activity"/>
    <property type="evidence" value="ECO:0007669"/>
    <property type="project" value="InterPro"/>
</dbReference>
<dbReference type="CDD" id="cd03814">
    <property type="entry name" value="GT4-like"/>
    <property type="match status" value="1"/>
</dbReference>
<dbReference type="InterPro" id="IPR050194">
    <property type="entry name" value="Glycosyltransferase_grp1"/>
</dbReference>
<comment type="caution">
    <text evidence="3">The sequence shown here is derived from an EMBL/GenBank/DDBJ whole genome shotgun (WGS) entry which is preliminary data.</text>
</comment>
<dbReference type="PANTHER" id="PTHR45947:SF3">
    <property type="entry name" value="SULFOQUINOVOSYL TRANSFERASE SQD2"/>
    <property type="match status" value="1"/>
</dbReference>
<evidence type="ECO:0000313" key="4">
    <source>
        <dbReference type="Proteomes" id="UP000095008"/>
    </source>
</evidence>
<evidence type="ECO:0000259" key="2">
    <source>
        <dbReference type="Pfam" id="PF13439"/>
    </source>
</evidence>
<gene>
    <name evidence="3" type="ORF">A6M23_17340</name>
</gene>
<dbReference type="Proteomes" id="UP000095008">
    <property type="component" value="Unassembled WGS sequence"/>
</dbReference>
<dbReference type="OrthoDB" id="9802525at2"/>
<feature type="domain" description="Glycosyltransferase subfamily 4-like N-terminal" evidence="2">
    <location>
        <begin position="19"/>
        <end position="181"/>
    </location>
</feature>
<feature type="domain" description="Glycosyl transferase family 1" evidence="1">
    <location>
        <begin position="190"/>
        <end position="349"/>
    </location>
</feature>
<reference evidence="3" key="1">
    <citation type="journal article" date="2016" name="Int. J. Mol. Sci.">
        <title>Comparative genomics of the extreme acidophile Acidithiobacillus thiooxidans reveals intraspecific divergence and niche adaptation.</title>
        <authorList>
            <person name="Zhang X."/>
            <person name="Feng X."/>
            <person name="Tao J."/>
            <person name="Ma L."/>
            <person name="Xiao Y."/>
            <person name="Liang Y."/>
            <person name="Liu X."/>
            <person name="Yin H."/>
        </authorList>
    </citation>
    <scope>NUCLEOTIDE SEQUENCE [LARGE SCALE GENOMIC DNA]</scope>
    <source>
        <strain evidence="3">DXS-W</strain>
    </source>
</reference>
<dbReference type="RefSeq" id="WP_065974491.1">
    <property type="nucleotide sequence ID" value="NZ_LWRY01000252.1"/>
</dbReference>
<dbReference type="InterPro" id="IPR028098">
    <property type="entry name" value="Glyco_trans_4-like_N"/>
</dbReference>
<evidence type="ECO:0000313" key="3">
    <source>
        <dbReference type="EMBL" id="OCX68731.1"/>
    </source>
</evidence>
<proteinExistence type="predicted"/>
<dbReference type="PANTHER" id="PTHR45947">
    <property type="entry name" value="SULFOQUINOVOSYL TRANSFERASE SQD2"/>
    <property type="match status" value="1"/>
</dbReference>
<dbReference type="InterPro" id="IPR001296">
    <property type="entry name" value="Glyco_trans_1"/>
</dbReference>
<dbReference type="Gene3D" id="3.40.50.2000">
    <property type="entry name" value="Glycogen Phosphorylase B"/>
    <property type="match status" value="2"/>
</dbReference>
<organism evidence="3 4">
    <name type="scientific">Acidithiobacillus thiooxidans</name>
    <name type="common">Thiobacillus thiooxidans</name>
    <dbReference type="NCBI Taxonomy" id="930"/>
    <lineage>
        <taxon>Bacteria</taxon>
        <taxon>Pseudomonadati</taxon>
        <taxon>Pseudomonadota</taxon>
        <taxon>Acidithiobacillia</taxon>
        <taxon>Acidithiobacillales</taxon>
        <taxon>Acidithiobacillaceae</taxon>
        <taxon>Acidithiobacillus</taxon>
    </lineage>
</organism>
<keyword evidence="3" id="KW-0808">Transferase</keyword>
<evidence type="ECO:0000259" key="1">
    <source>
        <dbReference type="Pfam" id="PF00534"/>
    </source>
</evidence>
<dbReference type="AlphaFoldDB" id="A0A1C2HYA2"/>
<dbReference type="EMBL" id="LWRY01000252">
    <property type="protein sequence ID" value="OCX68731.1"/>
    <property type="molecule type" value="Genomic_DNA"/>
</dbReference>
<accession>A0A1C2HYA2</accession>
<dbReference type="SUPFAM" id="SSF53756">
    <property type="entry name" value="UDP-Glycosyltransferase/glycogen phosphorylase"/>
    <property type="match status" value="1"/>
</dbReference>
<dbReference type="Pfam" id="PF13439">
    <property type="entry name" value="Glyco_transf_4"/>
    <property type="match status" value="1"/>
</dbReference>
<protein>
    <submittedName>
        <fullName evidence="3">Glycosyl transferase family 1</fullName>
    </submittedName>
</protein>